<organism evidence="12">
    <name type="scientific">Drosophila willistoni</name>
    <name type="common">Fruit fly</name>
    <dbReference type="NCBI Taxonomy" id="7260"/>
    <lineage>
        <taxon>Eukaryota</taxon>
        <taxon>Metazoa</taxon>
        <taxon>Ecdysozoa</taxon>
        <taxon>Arthropoda</taxon>
        <taxon>Hexapoda</taxon>
        <taxon>Insecta</taxon>
        <taxon>Pterygota</taxon>
        <taxon>Neoptera</taxon>
        <taxon>Endopterygota</taxon>
        <taxon>Diptera</taxon>
        <taxon>Brachycera</taxon>
        <taxon>Muscomorpha</taxon>
        <taxon>Ephydroidea</taxon>
        <taxon>Drosophilidae</taxon>
        <taxon>Drosophila</taxon>
        <taxon>Sophophora</taxon>
    </lineage>
</organism>
<feature type="transmembrane region" description="Helical" evidence="10">
    <location>
        <begin position="45"/>
        <end position="65"/>
    </location>
</feature>
<feature type="transmembrane region" description="Helical" evidence="10">
    <location>
        <begin position="143"/>
        <end position="165"/>
    </location>
</feature>
<dbReference type="GO" id="GO:0005886">
    <property type="term" value="C:plasma membrane"/>
    <property type="evidence" value="ECO:0007669"/>
    <property type="project" value="UniProtKB-SubCell"/>
</dbReference>
<keyword evidence="3 10" id="KW-0716">Sensory transduction</keyword>
<keyword evidence="5 10" id="KW-0552">Olfaction</keyword>
<dbReference type="eggNOG" id="ENOG502TAX9">
    <property type="taxonomic scope" value="Eukaryota"/>
</dbReference>
<keyword evidence="12" id="KW-1185">Reference proteome</keyword>
<evidence type="ECO:0000256" key="4">
    <source>
        <dbReference type="ARBA" id="ARBA00022692"/>
    </source>
</evidence>
<evidence type="ECO:0000256" key="1">
    <source>
        <dbReference type="ARBA" id="ARBA00004651"/>
    </source>
</evidence>
<evidence type="ECO:0000256" key="2">
    <source>
        <dbReference type="ARBA" id="ARBA00022475"/>
    </source>
</evidence>
<comment type="similarity">
    <text evidence="10">Belongs to the insect chemoreceptor superfamily. Heteromeric odorant receptor channel (TC 1.A.69) family.</text>
</comment>
<dbReference type="PANTHER" id="PTHR21137:SF35">
    <property type="entry name" value="ODORANT RECEPTOR 19A-RELATED"/>
    <property type="match status" value="1"/>
</dbReference>
<comment type="caution">
    <text evidence="10">Lacks conserved residue(s) required for the propagation of feature annotation.</text>
</comment>
<evidence type="ECO:0000256" key="8">
    <source>
        <dbReference type="ARBA" id="ARBA00023170"/>
    </source>
</evidence>
<comment type="subcellular location">
    <subcellularLocation>
        <location evidence="1 10">Cell membrane</location>
        <topology evidence="1 10">Multi-pass membrane protein</topology>
    </subcellularLocation>
</comment>
<dbReference type="Proteomes" id="UP000007798">
    <property type="component" value="Unassembled WGS sequence"/>
</dbReference>
<dbReference type="HOGENOM" id="CLU_033399_8_0_1"/>
<dbReference type="GO" id="GO:0005549">
    <property type="term" value="F:odorant binding"/>
    <property type="evidence" value="ECO:0007669"/>
    <property type="project" value="InterPro"/>
</dbReference>
<dbReference type="GO" id="GO:0007165">
    <property type="term" value="P:signal transduction"/>
    <property type="evidence" value="ECO:0007669"/>
    <property type="project" value="UniProtKB-KW"/>
</dbReference>
<keyword evidence="6 10" id="KW-1133">Transmembrane helix</keyword>
<dbReference type="EMBL" id="CH963849">
    <property type="protein sequence ID" value="EDW74119.1"/>
    <property type="molecule type" value="Genomic_DNA"/>
</dbReference>
<dbReference type="PhylomeDB" id="B4MPT0"/>
<proteinExistence type="inferred from homology"/>
<gene>
    <name evidence="11" type="primary">Dwil\GK21762</name>
    <name evidence="11" type="ORF">Dwil_GK21762</name>
</gene>
<dbReference type="KEGG" id="dwi:6640408"/>
<evidence type="ECO:0000256" key="3">
    <source>
        <dbReference type="ARBA" id="ARBA00022606"/>
    </source>
</evidence>
<evidence type="ECO:0000256" key="6">
    <source>
        <dbReference type="ARBA" id="ARBA00022989"/>
    </source>
</evidence>
<dbReference type="AlphaFoldDB" id="B4MPT0"/>
<sequence length="410" mass="47529">MVLRRIFPAMYTAKDSEPANSKNGTLYLLRCVFFMGVRKPPKRYFLAYCLWSFALNLCSTFYQPIGFMTGYVIHLSEFSPGEFLTSLQVAFNAWSCSTKVLIVWYLVNRFDDANEILDEMDKRITQDSERKRIHEACSLSNRIFFFFMSVYMMYATNTFLSAIFIGRPPYQNYYPFLDWRSSKWHLALQAGLEYFAMCGACFQDVCVDCYPVNYILVLRAHMQIFAERLRQLGSDPHESEEERYEKLVQCIQDHKTILRFCDSLRPVISGTIFVQFLVVGLVLGFTLINIVMFANLGSAIAALSFMSAVLLETTPFCILCNYLTEDCNQLADALFESNWIDYSKRYKNALRHFLHNLQQPITFMAMNVFTISVGTNISVTKFSFSVFTLVKQMNIAEKLSKTEEEVENLY</sequence>
<name>B4MPT0_DROWI</name>
<dbReference type="GO" id="GO:0004984">
    <property type="term" value="F:olfactory receptor activity"/>
    <property type="evidence" value="ECO:0007669"/>
    <property type="project" value="InterPro"/>
</dbReference>
<feature type="transmembrane region" description="Helical" evidence="10">
    <location>
        <begin position="85"/>
        <end position="107"/>
    </location>
</feature>
<keyword evidence="9 10" id="KW-0807">Transducer</keyword>
<keyword evidence="2" id="KW-1003">Cell membrane</keyword>
<reference evidence="11 12" key="1">
    <citation type="journal article" date="2007" name="Nature">
        <title>Evolution of genes and genomes on the Drosophila phylogeny.</title>
        <authorList>
            <consortium name="Drosophila 12 Genomes Consortium"/>
            <person name="Clark A.G."/>
            <person name="Eisen M.B."/>
            <person name="Smith D.R."/>
            <person name="Bergman C.M."/>
            <person name="Oliver B."/>
            <person name="Markow T.A."/>
            <person name="Kaufman T.C."/>
            <person name="Kellis M."/>
            <person name="Gelbart W."/>
            <person name="Iyer V.N."/>
            <person name="Pollard D.A."/>
            <person name="Sackton T.B."/>
            <person name="Larracuente A.M."/>
            <person name="Singh N.D."/>
            <person name="Abad J.P."/>
            <person name="Abt D.N."/>
            <person name="Adryan B."/>
            <person name="Aguade M."/>
            <person name="Akashi H."/>
            <person name="Anderson W.W."/>
            <person name="Aquadro C.F."/>
            <person name="Ardell D.H."/>
            <person name="Arguello R."/>
            <person name="Artieri C.G."/>
            <person name="Barbash D.A."/>
            <person name="Barker D."/>
            <person name="Barsanti P."/>
            <person name="Batterham P."/>
            <person name="Batzoglou S."/>
            <person name="Begun D."/>
            <person name="Bhutkar A."/>
            <person name="Blanco E."/>
            <person name="Bosak S.A."/>
            <person name="Bradley R.K."/>
            <person name="Brand A.D."/>
            <person name="Brent M.R."/>
            <person name="Brooks A.N."/>
            <person name="Brown R.H."/>
            <person name="Butlin R.K."/>
            <person name="Caggese C."/>
            <person name="Calvi B.R."/>
            <person name="Bernardo de Carvalho A."/>
            <person name="Caspi A."/>
            <person name="Castrezana S."/>
            <person name="Celniker S.E."/>
            <person name="Chang J.L."/>
            <person name="Chapple C."/>
            <person name="Chatterji S."/>
            <person name="Chinwalla A."/>
            <person name="Civetta A."/>
            <person name="Clifton S.W."/>
            <person name="Comeron J.M."/>
            <person name="Costello J.C."/>
            <person name="Coyne J.A."/>
            <person name="Daub J."/>
            <person name="David R.G."/>
            <person name="Delcher A.L."/>
            <person name="Delehaunty K."/>
            <person name="Do C.B."/>
            <person name="Ebling H."/>
            <person name="Edwards K."/>
            <person name="Eickbush T."/>
            <person name="Evans J.D."/>
            <person name="Filipski A."/>
            <person name="Findeiss S."/>
            <person name="Freyhult E."/>
            <person name="Fulton L."/>
            <person name="Fulton R."/>
            <person name="Garcia A.C."/>
            <person name="Gardiner A."/>
            <person name="Garfield D.A."/>
            <person name="Garvin B.E."/>
            <person name="Gibson G."/>
            <person name="Gilbert D."/>
            <person name="Gnerre S."/>
            <person name="Godfrey J."/>
            <person name="Good R."/>
            <person name="Gotea V."/>
            <person name="Gravely B."/>
            <person name="Greenberg A.J."/>
            <person name="Griffiths-Jones S."/>
            <person name="Gross S."/>
            <person name="Guigo R."/>
            <person name="Gustafson E.A."/>
            <person name="Haerty W."/>
            <person name="Hahn M.W."/>
            <person name="Halligan D.L."/>
            <person name="Halpern A.L."/>
            <person name="Halter G.M."/>
            <person name="Han M.V."/>
            <person name="Heger A."/>
            <person name="Hillier L."/>
            <person name="Hinrichs A.S."/>
            <person name="Holmes I."/>
            <person name="Hoskins R.A."/>
            <person name="Hubisz M.J."/>
            <person name="Hultmark D."/>
            <person name="Huntley M.A."/>
            <person name="Jaffe D.B."/>
            <person name="Jagadeeshan S."/>
            <person name="Jeck W.R."/>
            <person name="Johnson J."/>
            <person name="Jones C.D."/>
            <person name="Jordan W.C."/>
            <person name="Karpen G.H."/>
            <person name="Kataoka E."/>
            <person name="Keightley P.D."/>
            <person name="Kheradpour P."/>
            <person name="Kirkness E.F."/>
            <person name="Koerich L.B."/>
            <person name="Kristiansen K."/>
            <person name="Kudrna D."/>
            <person name="Kulathinal R.J."/>
            <person name="Kumar S."/>
            <person name="Kwok R."/>
            <person name="Lander E."/>
            <person name="Langley C.H."/>
            <person name="Lapoint R."/>
            <person name="Lazzaro B.P."/>
            <person name="Lee S.J."/>
            <person name="Levesque L."/>
            <person name="Li R."/>
            <person name="Lin C.F."/>
            <person name="Lin M.F."/>
            <person name="Lindblad-Toh K."/>
            <person name="Llopart A."/>
            <person name="Long M."/>
            <person name="Low L."/>
            <person name="Lozovsky E."/>
            <person name="Lu J."/>
            <person name="Luo M."/>
            <person name="Machado C.A."/>
            <person name="Makalowski W."/>
            <person name="Marzo M."/>
            <person name="Matsuda M."/>
            <person name="Matzkin L."/>
            <person name="McAllister B."/>
            <person name="McBride C.S."/>
            <person name="McKernan B."/>
            <person name="McKernan K."/>
            <person name="Mendez-Lago M."/>
            <person name="Minx P."/>
            <person name="Mollenhauer M.U."/>
            <person name="Montooth K."/>
            <person name="Mount S.M."/>
            <person name="Mu X."/>
            <person name="Myers E."/>
            <person name="Negre B."/>
            <person name="Newfeld S."/>
            <person name="Nielsen R."/>
            <person name="Noor M.A."/>
            <person name="O'Grady P."/>
            <person name="Pachter L."/>
            <person name="Papaceit M."/>
            <person name="Parisi M.J."/>
            <person name="Parisi M."/>
            <person name="Parts L."/>
            <person name="Pedersen J.S."/>
            <person name="Pesole G."/>
            <person name="Phillippy A.M."/>
            <person name="Ponting C.P."/>
            <person name="Pop M."/>
            <person name="Porcelli D."/>
            <person name="Powell J.R."/>
            <person name="Prohaska S."/>
            <person name="Pruitt K."/>
            <person name="Puig M."/>
            <person name="Quesneville H."/>
            <person name="Ram K.R."/>
            <person name="Rand D."/>
            <person name="Rasmussen M.D."/>
            <person name="Reed L.K."/>
            <person name="Reenan R."/>
            <person name="Reily A."/>
            <person name="Remington K.A."/>
            <person name="Rieger T.T."/>
            <person name="Ritchie M.G."/>
            <person name="Robin C."/>
            <person name="Rogers Y.H."/>
            <person name="Rohde C."/>
            <person name="Rozas J."/>
            <person name="Rubenfield M.J."/>
            <person name="Ruiz A."/>
            <person name="Russo S."/>
            <person name="Salzberg S.L."/>
            <person name="Sanchez-Gracia A."/>
            <person name="Saranga D.J."/>
            <person name="Sato H."/>
            <person name="Schaeffer S.W."/>
            <person name="Schatz M.C."/>
            <person name="Schlenke T."/>
            <person name="Schwartz R."/>
            <person name="Segarra C."/>
            <person name="Singh R.S."/>
            <person name="Sirot L."/>
            <person name="Sirota M."/>
            <person name="Sisneros N.B."/>
            <person name="Smith C.D."/>
            <person name="Smith T.F."/>
            <person name="Spieth J."/>
            <person name="Stage D.E."/>
            <person name="Stark A."/>
            <person name="Stephan W."/>
            <person name="Strausberg R.L."/>
            <person name="Strempel S."/>
            <person name="Sturgill D."/>
            <person name="Sutton G."/>
            <person name="Sutton G.G."/>
            <person name="Tao W."/>
            <person name="Teichmann S."/>
            <person name="Tobari Y.N."/>
            <person name="Tomimura Y."/>
            <person name="Tsolas J.M."/>
            <person name="Valente V.L."/>
            <person name="Venter E."/>
            <person name="Venter J.C."/>
            <person name="Vicario S."/>
            <person name="Vieira F.G."/>
            <person name="Vilella A.J."/>
            <person name="Villasante A."/>
            <person name="Walenz B."/>
            <person name="Wang J."/>
            <person name="Wasserman M."/>
            <person name="Watts T."/>
            <person name="Wilson D."/>
            <person name="Wilson R.K."/>
            <person name="Wing R.A."/>
            <person name="Wolfner M.F."/>
            <person name="Wong A."/>
            <person name="Wong G.K."/>
            <person name="Wu C.I."/>
            <person name="Wu G."/>
            <person name="Yamamoto D."/>
            <person name="Yang H.P."/>
            <person name="Yang S.P."/>
            <person name="Yorke J.A."/>
            <person name="Yoshida K."/>
            <person name="Zdobnov E."/>
            <person name="Zhang P."/>
            <person name="Zhang Y."/>
            <person name="Zimin A.V."/>
            <person name="Baldwin J."/>
            <person name="Abdouelleil A."/>
            <person name="Abdulkadir J."/>
            <person name="Abebe A."/>
            <person name="Abera B."/>
            <person name="Abreu J."/>
            <person name="Acer S.C."/>
            <person name="Aftuck L."/>
            <person name="Alexander A."/>
            <person name="An P."/>
            <person name="Anderson E."/>
            <person name="Anderson S."/>
            <person name="Arachi H."/>
            <person name="Azer M."/>
            <person name="Bachantsang P."/>
            <person name="Barry A."/>
            <person name="Bayul T."/>
            <person name="Berlin A."/>
            <person name="Bessette D."/>
            <person name="Bloom T."/>
            <person name="Blye J."/>
            <person name="Boguslavskiy L."/>
            <person name="Bonnet C."/>
            <person name="Boukhgalter B."/>
            <person name="Bourzgui I."/>
            <person name="Brown A."/>
            <person name="Cahill P."/>
            <person name="Channer S."/>
            <person name="Cheshatsang Y."/>
            <person name="Chuda L."/>
            <person name="Citroen M."/>
            <person name="Collymore A."/>
            <person name="Cooke P."/>
            <person name="Costello M."/>
            <person name="D'Aco K."/>
            <person name="Daza R."/>
            <person name="De Haan G."/>
            <person name="DeGray S."/>
            <person name="DeMaso C."/>
            <person name="Dhargay N."/>
            <person name="Dooley K."/>
            <person name="Dooley E."/>
            <person name="Doricent M."/>
            <person name="Dorje P."/>
            <person name="Dorjee K."/>
            <person name="Dupes A."/>
            <person name="Elong R."/>
            <person name="Falk J."/>
            <person name="Farina A."/>
            <person name="Faro S."/>
            <person name="Ferguson D."/>
            <person name="Fisher S."/>
            <person name="Foley C.D."/>
            <person name="Franke A."/>
            <person name="Friedrich D."/>
            <person name="Gadbois L."/>
            <person name="Gearin G."/>
            <person name="Gearin C.R."/>
            <person name="Giannoukos G."/>
            <person name="Goode T."/>
            <person name="Graham J."/>
            <person name="Grandbois E."/>
            <person name="Grewal S."/>
            <person name="Gyaltsen K."/>
            <person name="Hafez N."/>
            <person name="Hagos B."/>
            <person name="Hall J."/>
            <person name="Henson C."/>
            <person name="Hollinger A."/>
            <person name="Honan T."/>
            <person name="Huard M.D."/>
            <person name="Hughes L."/>
            <person name="Hurhula B."/>
            <person name="Husby M.E."/>
            <person name="Kamat A."/>
            <person name="Kanga B."/>
            <person name="Kashin S."/>
            <person name="Khazanovich D."/>
            <person name="Kisner P."/>
            <person name="Lance K."/>
            <person name="Lara M."/>
            <person name="Lee W."/>
            <person name="Lennon N."/>
            <person name="Letendre F."/>
            <person name="LeVine R."/>
            <person name="Lipovsky A."/>
            <person name="Liu X."/>
            <person name="Liu J."/>
            <person name="Liu S."/>
            <person name="Lokyitsang T."/>
            <person name="Lokyitsang Y."/>
            <person name="Lubonja R."/>
            <person name="Lui A."/>
            <person name="MacDonald P."/>
            <person name="Magnisalis V."/>
            <person name="Maru K."/>
            <person name="Matthews C."/>
            <person name="McCusker W."/>
            <person name="McDonough S."/>
            <person name="Mehta T."/>
            <person name="Meldrim J."/>
            <person name="Meneus L."/>
            <person name="Mihai O."/>
            <person name="Mihalev A."/>
            <person name="Mihova T."/>
            <person name="Mittelman R."/>
            <person name="Mlenga V."/>
            <person name="Montmayeur A."/>
            <person name="Mulrain L."/>
            <person name="Navidi A."/>
            <person name="Naylor J."/>
            <person name="Negash T."/>
            <person name="Nguyen T."/>
            <person name="Nguyen N."/>
            <person name="Nicol R."/>
            <person name="Norbu C."/>
            <person name="Norbu N."/>
            <person name="Novod N."/>
            <person name="O'Neill B."/>
            <person name="Osman S."/>
            <person name="Markiewicz E."/>
            <person name="Oyono O.L."/>
            <person name="Patti C."/>
            <person name="Phunkhang P."/>
            <person name="Pierre F."/>
            <person name="Priest M."/>
            <person name="Raghuraman S."/>
            <person name="Rege F."/>
            <person name="Reyes R."/>
            <person name="Rise C."/>
            <person name="Rogov P."/>
            <person name="Ross K."/>
            <person name="Ryan E."/>
            <person name="Settipalli S."/>
            <person name="Shea T."/>
            <person name="Sherpa N."/>
            <person name="Shi L."/>
            <person name="Shih D."/>
            <person name="Sparrow T."/>
            <person name="Spaulding J."/>
            <person name="Stalker J."/>
            <person name="Stange-Thomann N."/>
            <person name="Stavropoulos S."/>
            <person name="Stone C."/>
            <person name="Strader C."/>
            <person name="Tesfaye S."/>
            <person name="Thomson T."/>
            <person name="Thoulutsang Y."/>
            <person name="Thoulutsang D."/>
            <person name="Topham K."/>
            <person name="Topping I."/>
            <person name="Tsamla T."/>
            <person name="Vassiliev H."/>
            <person name="Vo A."/>
            <person name="Wangchuk T."/>
            <person name="Wangdi T."/>
            <person name="Weiand M."/>
            <person name="Wilkinson J."/>
            <person name="Wilson A."/>
            <person name="Yadav S."/>
            <person name="Young G."/>
            <person name="Yu Q."/>
            <person name="Zembek L."/>
            <person name="Zhong D."/>
            <person name="Zimmer A."/>
            <person name="Zwirko Z."/>
            <person name="Jaffe D.B."/>
            <person name="Alvarez P."/>
            <person name="Brockman W."/>
            <person name="Butler J."/>
            <person name="Chin C."/>
            <person name="Gnerre S."/>
            <person name="Grabherr M."/>
            <person name="Kleber M."/>
            <person name="Mauceli E."/>
            <person name="MacCallum I."/>
        </authorList>
    </citation>
    <scope>NUCLEOTIDE SEQUENCE [LARGE SCALE GENOMIC DNA]</scope>
    <source>
        <strain evidence="12">Tucson 14030-0811.24</strain>
    </source>
</reference>
<dbReference type="InParanoid" id="B4MPT0"/>
<evidence type="ECO:0000256" key="10">
    <source>
        <dbReference type="RuleBase" id="RU351113"/>
    </source>
</evidence>
<feature type="transmembrane region" description="Helical" evidence="10">
    <location>
        <begin position="272"/>
        <end position="296"/>
    </location>
</feature>
<protein>
    <recommendedName>
        <fullName evidence="10">Odorant receptor</fullName>
    </recommendedName>
</protein>
<evidence type="ECO:0000256" key="7">
    <source>
        <dbReference type="ARBA" id="ARBA00023136"/>
    </source>
</evidence>
<evidence type="ECO:0000256" key="5">
    <source>
        <dbReference type="ARBA" id="ARBA00022725"/>
    </source>
</evidence>
<dbReference type="PANTHER" id="PTHR21137">
    <property type="entry name" value="ODORANT RECEPTOR"/>
    <property type="match status" value="1"/>
</dbReference>
<dbReference type="FunCoup" id="B4MPT0">
    <property type="interactions" value="32"/>
</dbReference>
<dbReference type="OrthoDB" id="6604226at2759"/>
<accession>B4MPT0</accession>
<dbReference type="GO" id="GO:0042048">
    <property type="term" value="P:olfactory behavior"/>
    <property type="evidence" value="ECO:0007669"/>
    <property type="project" value="EnsemblMetazoa"/>
</dbReference>
<evidence type="ECO:0000313" key="11">
    <source>
        <dbReference type="EMBL" id="EDW74119.1"/>
    </source>
</evidence>
<dbReference type="OMA" id="FQNYYPF"/>
<keyword evidence="4 10" id="KW-0812">Transmembrane</keyword>
<keyword evidence="7 10" id="KW-0472">Membrane</keyword>
<evidence type="ECO:0000313" key="12">
    <source>
        <dbReference type="Proteomes" id="UP000007798"/>
    </source>
</evidence>
<keyword evidence="8 10" id="KW-0675">Receptor</keyword>
<dbReference type="InterPro" id="IPR004117">
    <property type="entry name" value="7tm6_olfct_rcpt"/>
</dbReference>
<evidence type="ECO:0000256" key="9">
    <source>
        <dbReference type="ARBA" id="ARBA00023224"/>
    </source>
</evidence>
<dbReference type="Pfam" id="PF02949">
    <property type="entry name" value="7tm_6"/>
    <property type="match status" value="1"/>
</dbReference>